<comment type="similarity">
    <text evidence="1">Belongs to the methyltransferase superfamily.</text>
</comment>
<dbReference type="InterPro" id="IPR051052">
    <property type="entry name" value="Diverse_substrate_MTase"/>
</dbReference>
<dbReference type="CDD" id="cd02440">
    <property type="entry name" value="AdoMet_MTases"/>
    <property type="match status" value="1"/>
</dbReference>
<evidence type="ECO:0000256" key="3">
    <source>
        <dbReference type="ARBA" id="ARBA00022679"/>
    </source>
</evidence>
<dbReference type="EMBL" id="BMHA01000014">
    <property type="protein sequence ID" value="GGI09209.1"/>
    <property type="molecule type" value="Genomic_DNA"/>
</dbReference>
<reference evidence="5" key="1">
    <citation type="journal article" date="2014" name="Int. J. Syst. Evol. Microbiol.">
        <title>Complete genome sequence of Corynebacterium casei LMG S-19264T (=DSM 44701T), isolated from a smear-ripened cheese.</title>
        <authorList>
            <consortium name="US DOE Joint Genome Institute (JGI-PGF)"/>
            <person name="Walter F."/>
            <person name="Albersmeier A."/>
            <person name="Kalinowski J."/>
            <person name="Ruckert C."/>
        </authorList>
    </citation>
    <scope>NUCLEOTIDE SEQUENCE</scope>
    <source>
        <strain evidence="5">CGMCC 1.14988</strain>
    </source>
</reference>
<dbReference type="InterPro" id="IPR029063">
    <property type="entry name" value="SAM-dependent_MTases_sf"/>
</dbReference>
<reference evidence="5" key="2">
    <citation type="submission" date="2020-09" db="EMBL/GenBank/DDBJ databases">
        <authorList>
            <person name="Sun Q."/>
            <person name="Zhou Y."/>
        </authorList>
    </citation>
    <scope>NUCLEOTIDE SEQUENCE</scope>
    <source>
        <strain evidence="5">CGMCC 1.14988</strain>
    </source>
</reference>
<dbReference type="InterPro" id="IPR013216">
    <property type="entry name" value="Methyltransf_11"/>
</dbReference>
<keyword evidence="2" id="KW-0489">Methyltransferase</keyword>
<organism evidence="5 6">
    <name type="scientific">Egicoccus halophilus</name>
    <dbReference type="NCBI Taxonomy" id="1670830"/>
    <lineage>
        <taxon>Bacteria</taxon>
        <taxon>Bacillati</taxon>
        <taxon>Actinomycetota</taxon>
        <taxon>Nitriliruptoria</taxon>
        <taxon>Egicoccales</taxon>
        <taxon>Egicoccaceae</taxon>
        <taxon>Egicoccus</taxon>
    </lineage>
</organism>
<sequence length="263" mass="28828">MSANGDHDGVHETATGFDGVAATYEAARPDYEPGVVSRLVERLALAPGRRVADVGAGTGKLTRRLLATGAEVIAVEPMAGMREQLAHSVRDDRLRIVAGTAESLPLEDASLDAVTAAQAFHWFDGPRALREFARVLRPGGSLAVLFNRRDLTTPVQAALDDLLRPHRGDTPSWARHEWVDWLAKSPDFGEPGTTSAPWQQQLDIEGLVGRVASVSFVARLDERTRSRVLAAVRDVHERSSRDDHGRVALHYTTELWVLPRRDP</sequence>
<dbReference type="GO" id="GO:0032259">
    <property type="term" value="P:methylation"/>
    <property type="evidence" value="ECO:0007669"/>
    <property type="project" value="UniProtKB-KW"/>
</dbReference>
<evidence type="ECO:0000259" key="4">
    <source>
        <dbReference type="Pfam" id="PF08241"/>
    </source>
</evidence>
<evidence type="ECO:0000313" key="5">
    <source>
        <dbReference type="EMBL" id="GGI09209.1"/>
    </source>
</evidence>
<dbReference type="PANTHER" id="PTHR44942:SF4">
    <property type="entry name" value="METHYLTRANSFERASE TYPE 11 DOMAIN-CONTAINING PROTEIN"/>
    <property type="match status" value="1"/>
</dbReference>
<evidence type="ECO:0000313" key="6">
    <source>
        <dbReference type="Proteomes" id="UP000650511"/>
    </source>
</evidence>
<dbReference type="PANTHER" id="PTHR44942">
    <property type="entry name" value="METHYLTRANSF_11 DOMAIN-CONTAINING PROTEIN"/>
    <property type="match status" value="1"/>
</dbReference>
<evidence type="ECO:0000256" key="2">
    <source>
        <dbReference type="ARBA" id="ARBA00022603"/>
    </source>
</evidence>
<feature type="domain" description="Methyltransferase type 11" evidence="4">
    <location>
        <begin position="53"/>
        <end position="143"/>
    </location>
</feature>
<accession>A0A8J3AAL0</accession>
<name>A0A8J3AAL0_9ACTN</name>
<protein>
    <recommendedName>
        <fullName evidence="4">Methyltransferase type 11 domain-containing protein</fullName>
    </recommendedName>
</protein>
<dbReference type="OrthoDB" id="9797252at2"/>
<keyword evidence="3" id="KW-0808">Transferase</keyword>
<dbReference type="Gene3D" id="3.40.50.150">
    <property type="entry name" value="Vaccinia Virus protein VP39"/>
    <property type="match status" value="1"/>
</dbReference>
<dbReference type="Pfam" id="PF08241">
    <property type="entry name" value="Methyltransf_11"/>
    <property type="match status" value="1"/>
</dbReference>
<evidence type="ECO:0000256" key="1">
    <source>
        <dbReference type="ARBA" id="ARBA00008361"/>
    </source>
</evidence>
<dbReference type="SUPFAM" id="SSF53335">
    <property type="entry name" value="S-adenosyl-L-methionine-dependent methyltransferases"/>
    <property type="match status" value="1"/>
</dbReference>
<comment type="caution">
    <text evidence="5">The sequence shown here is derived from an EMBL/GenBank/DDBJ whole genome shotgun (WGS) entry which is preliminary data.</text>
</comment>
<dbReference type="RefSeq" id="WP_130650275.1">
    <property type="nucleotide sequence ID" value="NZ_BMHA01000014.1"/>
</dbReference>
<dbReference type="AlphaFoldDB" id="A0A8J3AAL0"/>
<keyword evidence="6" id="KW-1185">Reference proteome</keyword>
<dbReference type="GO" id="GO:0008757">
    <property type="term" value="F:S-adenosylmethionine-dependent methyltransferase activity"/>
    <property type="evidence" value="ECO:0007669"/>
    <property type="project" value="InterPro"/>
</dbReference>
<gene>
    <name evidence="5" type="ORF">GCM10011354_32940</name>
</gene>
<proteinExistence type="inferred from homology"/>
<dbReference type="Proteomes" id="UP000650511">
    <property type="component" value="Unassembled WGS sequence"/>
</dbReference>